<dbReference type="Pfam" id="PF13738">
    <property type="entry name" value="Pyr_redox_3"/>
    <property type="match status" value="1"/>
</dbReference>
<reference evidence="3 4" key="1">
    <citation type="submission" date="2018-03" db="EMBL/GenBank/DDBJ databases">
        <title>Genomic Encyclopedia of Archaeal and Bacterial Type Strains, Phase II (KMG-II): from individual species to whole genera.</title>
        <authorList>
            <person name="Goeker M."/>
        </authorList>
    </citation>
    <scope>NUCLEOTIDE SEQUENCE [LARGE SCALE GENOMIC DNA]</scope>
    <source>
        <strain evidence="3 4">DSM 44889</strain>
    </source>
</reference>
<dbReference type="GO" id="GO:0004497">
    <property type="term" value="F:monooxygenase activity"/>
    <property type="evidence" value="ECO:0007669"/>
    <property type="project" value="TreeGrafter"/>
</dbReference>
<dbReference type="Gene3D" id="3.50.50.60">
    <property type="entry name" value="FAD/NAD(P)-binding domain"/>
    <property type="match status" value="2"/>
</dbReference>
<feature type="compositionally biased region" description="Low complexity" evidence="2">
    <location>
        <begin position="1"/>
        <end position="23"/>
    </location>
</feature>
<dbReference type="PANTHER" id="PTHR43539">
    <property type="entry name" value="FLAVIN-BINDING MONOOXYGENASE-LIKE PROTEIN (AFU_ORTHOLOGUE AFUA_4G09220)"/>
    <property type="match status" value="1"/>
</dbReference>
<proteinExistence type="predicted"/>
<dbReference type="SUPFAM" id="SSF51905">
    <property type="entry name" value="FAD/NAD(P)-binding domain"/>
    <property type="match status" value="1"/>
</dbReference>
<feature type="region of interest" description="Disordered" evidence="2">
    <location>
        <begin position="1"/>
        <end position="24"/>
    </location>
</feature>
<dbReference type="PANTHER" id="PTHR43539:SF78">
    <property type="entry name" value="FLAVIN-CONTAINING MONOOXYGENASE"/>
    <property type="match status" value="1"/>
</dbReference>
<dbReference type="Proteomes" id="UP000245469">
    <property type="component" value="Unassembled WGS sequence"/>
</dbReference>
<dbReference type="PRINTS" id="PR00411">
    <property type="entry name" value="PNDRDTASEI"/>
</dbReference>
<keyword evidence="1" id="KW-0560">Oxidoreductase</keyword>
<dbReference type="InterPro" id="IPR036188">
    <property type="entry name" value="FAD/NAD-bd_sf"/>
</dbReference>
<dbReference type="InterPro" id="IPR050982">
    <property type="entry name" value="Auxin_biosynth/cation_transpt"/>
</dbReference>
<dbReference type="AlphaFoldDB" id="A0A316A7K9"/>
<gene>
    <name evidence="3" type="ORF">BXY45_11232</name>
</gene>
<evidence type="ECO:0000256" key="1">
    <source>
        <dbReference type="ARBA" id="ARBA00023002"/>
    </source>
</evidence>
<evidence type="ECO:0000313" key="3">
    <source>
        <dbReference type="EMBL" id="PWJ53462.1"/>
    </source>
</evidence>
<keyword evidence="4" id="KW-1185">Reference proteome</keyword>
<dbReference type="GO" id="GO:0050660">
    <property type="term" value="F:flavin adenine dinucleotide binding"/>
    <property type="evidence" value="ECO:0007669"/>
    <property type="project" value="TreeGrafter"/>
</dbReference>
<protein>
    <submittedName>
        <fullName evidence="3">Putative flavoprotein involved in K+ transport</fullName>
    </submittedName>
</protein>
<name>A0A316A7K9_9ACTN</name>
<dbReference type="EMBL" id="QGDQ01000012">
    <property type="protein sequence ID" value="PWJ53462.1"/>
    <property type="molecule type" value="Genomic_DNA"/>
</dbReference>
<dbReference type="InterPro" id="IPR024000">
    <property type="entry name" value="CHP04046_FMN-dependent"/>
</dbReference>
<accession>A0A316A7K9</accession>
<organism evidence="3 4">
    <name type="scientific">Quadrisphaera granulorum</name>
    <dbReference type="NCBI Taxonomy" id="317664"/>
    <lineage>
        <taxon>Bacteria</taxon>
        <taxon>Bacillati</taxon>
        <taxon>Actinomycetota</taxon>
        <taxon>Actinomycetes</taxon>
        <taxon>Kineosporiales</taxon>
        <taxon>Kineosporiaceae</taxon>
        <taxon>Quadrisphaera</taxon>
    </lineage>
</organism>
<dbReference type="NCBIfam" id="TIGR04046">
    <property type="entry name" value="MSMEG_0569_nitr"/>
    <property type="match status" value="1"/>
</dbReference>
<evidence type="ECO:0000256" key="2">
    <source>
        <dbReference type="SAM" id="MobiDB-lite"/>
    </source>
</evidence>
<sequence>MNAAANPTVSTAATPTASAAPAAEHGLDGRHLPVVVVGGGQAGLSMSWHLVRAGVEHVVLERAAACHDWADRRWDAFTLVTPNWQCQLPGYAYDGDDPDGFMTRDEVHAWLRRYPATFGAPLHEGVAVTSLRERPSGGFALVTTAGQLTADQVVVATGGYHRPVLPAVSYRLPDDVVQLHSADYRSPQALPDGAVLVIGSGQSGAQIAEDLHLAGREVHLALGSAPRVARRYRGRDCVAWLHDMGVYDVGIEAHAGGLSKRESTNHYVTGRDGGRDIDLRAFARDGMHLHGRLESVTPAPGGGAHLRFARTTAASLDAADAVAESIKDDIDRWIARQGIDAPLEARYVPVWQPPAPQDEDVDLDLRAAGVSAVVWAVGFRADFRWVQVGVFDGTGAPTHRRGVTAVPGLHFLGLPWLHTWGSGRFAGVARDAAHLADVVVQRAVRSRAA</sequence>
<comment type="caution">
    <text evidence="3">The sequence shown here is derived from an EMBL/GenBank/DDBJ whole genome shotgun (WGS) entry which is preliminary data.</text>
</comment>
<evidence type="ECO:0000313" key="4">
    <source>
        <dbReference type="Proteomes" id="UP000245469"/>
    </source>
</evidence>
<dbReference type="PRINTS" id="PR00368">
    <property type="entry name" value="FADPNR"/>
</dbReference>